<evidence type="ECO:0000313" key="10">
    <source>
        <dbReference type="EMBL" id="GAA0315651.1"/>
    </source>
</evidence>
<accession>A0ABN0VRP8</accession>
<dbReference type="Gene3D" id="1.10.10.10">
    <property type="entry name" value="Winged helix-like DNA-binding domain superfamily/Winged helix DNA-binding domain"/>
    <property type="match status" value="1"/>
</dbReference>
<dbReference type="Pfam" id="PF00486">
    <property type="entry name" value="Trans_reg_C"/>
    <property type="match status" value="1"/>
</dbReference>
<feature type="domain" description="OmpR/PhoB-type" evidence="9">
    <location>
        <begin position="130"/>
        <end position="227"/>
    </location>
</feature>
<dbReference type="Pfam" id="PF00072">
    <property type="entry name" value="Response_reg"/>
    <property type="match status" value="1"/>
</dbReference>
<comment type="caution">
    <text evidence="10">The sequence shown here is derived from an EMBL/GenBank/DDBJ whole genome shotgun (WGS) entry which is preliminary data.</text>
</comment>
<dbReference type="Gene3D" id="3.40.50.2300">
    <property type="match status" value="1"/>
</dbReference>
<dbReference type="InterPro" id="IPR011006">
    <property type="entry name" value="CheY-like_superfamily"/>
</dbReference>
<evidence type="ECO:0000313" key="11">
    <source>
        <dbReference type="Proteomes" id="UP001501787"/>
    </source>
</evidence>
<keyword evidence="1 6" id="KW-0597">Phosphoprotein</keyword>
<dbReference type="SUPFAM" id="SSF52172">
    <property type="entry name" value="CheY-like"/>
    <property type="match status" value="1"/>
</dbReference>
<dbReference type="InterPro" id="IPR039420">
    <property type="entry name" value="WalR-like"/>
</dbReference>
<evidence type="ECO:0000256" key="6">
    <source>
        <dbReference type="PROSITE-ProRule" id="PRU00169"/>
    </source>
</evidence>
<keyword evidence="4 7" id="KW-0238">DNA-binding</keyword>
<keyword evidence="5" id="KW-0804">Transcription</keyword>
<dbReference type="PROSITE" id="PS51755">
    <property type="entry name" value="OMPR_PHOB"/>
    <property type="match status" value="1"/>
</dbReference>
<feature type="domain" description="Response regulatory" evidence="8">
    <location>
        <begin position="6"/>
        <end position="121"/>
    </location>
</feature>
<proteinExistence type="predicted"/>
<keyword evidence="11" id="KW-1185">Reference proteome</keyword>
<name>A0ABN0VRP8_9GAMM</name>
<keyword evidence="3" id="KW-0805">Transcription regulation</keyword>
<dbReference type="SMART" id="SM00448">
    <property type="entry name" value="REC"/>
    <property type="match status" value="1"/>
</dbReference>
<organism evidence="10 11">
    <name type="scientific">Psychrobacter aestuarii</name>
    <dbReference type="NCBI Taxonomy" id="556327"/>
    <lineage>
        <taxon>Bacteria</taxon>
        <taxon>Pseudomonadati</taxon>
        <taxon>Pseudomonadota</taxon>
        <taxon>Gammaproteobacteria</taxon>
        <taxon>Moraxellales</taxon>
        <taxon>Moraxellaceae</taxon>
        <taxon>Psychrobacter</taxon>
    </lineage>
</organism>
<dbReference type="CDD" id="cd00383">
    <property type="entry name" value="trans_reg_C"/>
    <property type="match status" value="1"/>
</dbReference>
<dbReference type="Proteomes" id="UP001501787">
    <property type="component" value="Unassembled WGS sequence"/>
</dbReference>
<dbReference type="SUPFAM" id="SSF46894">
    <property type="entry name" value="C-terminal effector domain of the bipartite response regulators"/>
    <property type="match status" value="1"/>
</dbReference>
<dbReference type="Gene3D" id="6.10.250.690">
    <property type="match status" value="1"/>
</dbReference>
<protein>
    <submittedName>
        <fullName evidence="10">Response regulator transcription factor</fullName>
    </submittedName>
</protein>
<evidence type="ECO:0000259" key="8">
    <source>
        <dbReference type="PROSITE" id="PS50110"/>
    </source>
</evidence>
<dbReference type="PANTHER" id="PTHR48111:SF22">
    <property type="entry name" value="REGULATOR OF RPOS"/>
    <property type="match status" value="1"/>
</dbReference>
<evidence type="ECO:0000256" key="2">
    <source>
        <dbReference type="ARBA" id="ARBA00023012"/>
    </source>
</evidence>
<sequence length="250" mass="27643">MGMMYKILIIEDNPDIVANVYAFFEAQGYELDNAHNGVSGLELAIANRYDVILLDVMLPGMNGTKLCQTLRAEHHNKTPIIMLTARDTVSDKVIGFESGADDYVVKPFSLVELDARIKALIRRDQNEHFPHLLQVGELQLDTERRTATRAGHALRLTPTGFKILQLLMNAAPNVVTKAEIEDKVWGRDIPDSDALRTHVHTLRAQVDKPFSQPMITTLAGIGYQLGAADNTPDAARVSSNDVVNDTVTEP</sequence>
<dbReference type="InterPro" id="IPR016032">
    <property type="entry name" value="Sig_transdc_resp-reg_C-effctor"/>
</dbReference>
<evidence type="ECO:0000259" key="9">
    <source>
        <dbReference type="PROSITE" id="PS51755"/>
    </source>
</evidence>
<dbReference type="PROSITE" id="PS50110">
    <property type="entry name" value="RESPONSE_REGULATORY"/>
    <property type="match status" value="1"/>
</dbReference>
<evidence type="ECO:0000256" key="7">
    <source>
        <dbReference type="PROSITE-ProRule" id="PRU01091"/>
    </source>
</evidence>
<keyword evidence="2" id="KW-0902">Two-component regulatory system</keyword>
<dbReference type="InterPro" id="IPR001867">
    <property type="entry name" value="OmpR/PhoB-type_DNA-bd"/>
</dbReference>
<evidence type="ECO:0000256" key="3">
    <source>
        <dbReference type="ARBA" id="ARBA00023015"/>
    </source>
</evidence>
<dbReference type="InterPro" id="IPR001789">
    <property type="entry name" value="Sig_transdc_resp-reg_receiver"/>
</dbReference>
<gene>
    <name evidence="10" type="ORF">GCM10009129_11180</name>
</gene>
<evidence type="ECO:0000256" key="4">
    <source>
        <dbReference type="ARBA" id="ARBA00023125"/>
    </source>
</evidence>
<evidence type="ECO:0000256" key="1">
    <source>
        <dbReference type="ARBA" id="ARBA00022553"/>
    </source>
</evidence>
<feature type="modified residue" description="4-aspartylphosphate" evidence="6">
    <location>
        <position position="55"/>
    </location>
</feature>
<reference evidence="10 11" key="1">
    <citation type="journal article" date="2019" name="Int. J. Syst. Evol. Microbiol.">
        <title>The Global Catalogue of Microorganisms (GCM) 10K type strain sequencing project: providing services to taxonomists for standard genome sequencing and annotation.</title>
        <authorList>
            <consortium name="The Broad Institute Genomics Platform"/>
            <consortium name="The Broad Institute Genome Sequencing Center for Infectious Disease"/>
            <person name="Wu L."/>
            <person name="Ma J."/>
        </authorList>
    </citation>
    <scope>NUCLEOTIDE SEQUENCE [LARGE SCALE GENOMIC DNA]</scope>
    <source>
        <strain evidence="10 11">JCM 16343</strain>
    </source>
</reference>
<dbReference type="PANTHER" id="PTHR48111">
    <property type="entry name" value="REGULATOR OF RPOS"/>
    <property type="match status" value="1"/>
</dbReference>
<feature type="DNA-binding region" description="OmpR/PhoB-type" evidence="7">
    <location>
        <begin position="130"/>
        <end position="227"/>
    </location>
</feature>
<dbReference type="InterPro" id="IPR036388">
    <property type="entry name" value="WH-like_DNA-bd_sf"/>
</dbReference>
<dbReference type="SMART" id="SM00862">
    <property type="entry name" value="Trans_reg_C"/>
    <property type="match status" value="1"/>
</dbReference>
<evidence type="ECO:0000256" key="5">
    <source>
        <dbReference type="ARBA" id="ARBA00023163"/>
    </source>
</evidence>
<dbReference type="EMBL" id="BAAAFR010000001">
    <property type="protein sequence ID" value="GAA0315651.1"/>
    <property type="molecule type" value="Genomic_DNA"/>
</dbReference>